<feature type="transmembrane region" description="Helical" evidence="1">
    <location>
        <begin position="62"/>
        <end position="81"/>
    </location>
</feature>
<feature type="transmembrane region" description="Helical" evidence="1">
    <location>
        <begin position="12"/>
        <end position="42"/>
    </location>
</feature>
<gene>
    <name evidence="2" type="primary">secY</name>
    <name evidence="2" type="ORF">Geli.eleg.mt.39</name>
</gene>
<accession>A0A0A6ZJF7</accession>
<dbReference type="GeneID" id="22834543"/>
<keyword evidence="1" id="KW-0812">Transmembrane</keyword>
<protein>
    <submittedName>
        <fullName evidence="2">Preprotein translocase subunit SecY</fullName>
    </submittedName>
</protein>
<proteinExistence type="predicted"/>
<feature type="transmembrane region" description="Helical" evidence="1">
    <location>
        <begin position="219"/>
        <end position="241"/>
    </location>
</feature>
<feature type="transmembrane region" description="Helical" evidence="1">
    <location>
        <begin position="154"/>
        <end position="183"/>
    </location>
</feature>
<keyword evidence="2" id="KW-0496">Mitochondrion</keyword>
<sequence>MFPITIYSNEFFYRGFYIVISTISIILIVTAKFDTIILIEIIPLAYFYKKFTVVEVTDLIELLWFLIFSISLFTAWPFLVFQLNQFFKVGWYKYQIHYIKTVYIYVFLVSFFFWILNHFSFLPNILQFLIEWDSIRNCNKILLNLDVQLNLLKYIIWIIEFHYLFNFIMLNMVFCFIVFRFFWLLKFKYYLMKNYRKLGVFCFTCILCFILPPDIAFQFLIFVLLFLSFEFLHFLVCLRLVNQITKQIYAHFETIIEKNKI</sequence>
<feature type="transmembrane region" description="Helical" evidence="1">
    <location>
        <begin position="195"/>
        <end position="213"/>
    </location>
</feature>
<keyword evidence="1" id="KW-0472">Membrane</keyword>
<dbReference type="AlphaFoldDB" id="A0A0A6ZJF7"/>
<dbReference type="RefSeq" id="YP_009114035.1">
    <property type="nucleotide sequence ID" value="NC_026053.1"/>
</dbReference>
<keyword evidence="1" id="KW-1133">Transmembrane helix</keyword>
<evidence type="ECO:0000313" key="2">
    <source>
        <dbReference type="EMBL" id="AGW30474.1"/>
    </source>
</evidence>
<geneLocation type="mitochondrion" evidence="2"/>
<organism evidence="2">
    <name type="scientific">Gelidium elegans</name>
    <name type="common">Red alga</name>
    <dbReference type="NCBI Taxonomy" id="37200"/>
    <lineage>
        <taxon>Eukaryota</taxon>
        <taxon>Rhodophyta</taxon>
        <taxon>Florideophyceae</taxon>
        <taxon>Rhodymeniophycidae</taxon>
        <taxon>Gelidiales</taxon>
        <taxon>Gelidiaceae</taxon>
        <taxon>Gelidium</taxon>
    </lineage>
</organism>
<name>A0A0A6ZJF7_GELEL</name>
<evidence type="ECO:0000256" key="1">
    <source>
        <dbReference type="SAM" id="Phobius"/>
    </source>
</evidence>
<feature type="transmembrane region" description="Helical" evidence="1">
    <location>
        <begin position="102"/>
        <end position="122"/>
    </location>
</feature>
<reference evidence="2" key="1">
    <citation type="submission" date="2013-06" db="EMBL/GenBank/DDBJ databases">
        <title>Complete mitochondrion genomes reveal florideophycean red algal diversity.</title>
        <authorList>
            <person name="Yang E.C."/>
            <person name="Kim K.M."/>
            <person name="Boo S.M."/>
            <person name="Yoon H.S."/>
        </authorList>
    </citation>
    <scope>NUCLEOTIDE SEQUENCE</scope>
</reference>
<dbReference type="EMBL" id="KF290995">
    <property type="protein sequence ID" value="AGW30474.1"/>
    <property type="molecule type" value="Genomic_DNA"/>
</dbReference>